<evidence type="ECO:0000256" key="1">
    <source>
        <dbReference type="SAM" id="Phobius"/>
    </source>
</evidence>
<keyword evidence="1" id="KW-0472">Membrane</keyword>
<dbReference type="RefSeq" id="WP_379788309.1">
    <property type="nucleotide sequence ID" value="NZ_JBHSHL010000022.1"/>
</dbReference>
<evidence type="ECO:0000313" key="2">
    <source>
        <dbReference type="EMBL" id="MFC4804789.1"/>
    </source>
</evidence>
<sequence length="56" mass="6526">MDKKKLSYVAIMVLGLIFLIASIEARLTGESVYARLYLVSCVLIVFWNFRRYHKEG</sequence>
<comment type="caution">
    <text evidence="2">The sequence shown here is derived from an EMBL/GenBank/DDBJ whole genome shotgun (WGS) entry which is preliminary data.</text>
</comment>
<dbReference type="EMBL" id="JBHSHL010000022">
    <property type="protein sequence ID" value="MFC4804789.1"/>
    <property type="molecule type" value="Genomic_DNA"/>
</dbReference>
<accession>A0ABV9QLI6</accession>
<keyword evidence="1" id="KW-1133">Transmembrane helix</keyword>
<keyword evidence="3" id="KW-1185">Reference proteome</keyword>
<reference evidence="3" key="1">
    <citation type="journal article" date="2019" name="Int. J. Syst. Evol. Microbiol.">
        <title>The Global Catalogue of Microorganisms (GCM) 10K type strain sequencing project: providing services to taxonomists for standard genome sequencing and annotation.</title>
        <authorList>
            <consortium name="The Broad Institute Genomics Platform"/>
            <consortium name="The Broad Institute Genome Sequencing Center for Infectious Disease"/>
            <person name="Wu L."/>
            <person name="Ma J."/>
        </authorList>
    </citation>
    <scope>NUCLEOTIDE SEQUENCE [LARGE SCALE GENOMIC DNA]</scope>
    <source>
        <strain evidence="3">CCUG 46385</strain>
    </source>
</reference>
<protein>
    <submittedName>
        <fullName evidence="2">Uncharacterized protein</fullName>
    </submittedName>
</protein>
<feature type="transmembrane region" description="Helical" evidence="1">
    <location>
        <begin position="7"/>
        <end position="26"/>
    </location>
</feature>
<organism evidence="2 3">
    <name type="scientific">Filifactor villosus</name>
    <dbReference type="NCBI Taxonomy" id="29374"/>
    <lineage>
        <taxon>Bacteria</taxon>
        <taxon>Bacillati</taxon>
        <taxon>Bacillota</taxon>
        <taxon>Clostridia</taxon>
        <taxon>Peptostreptococcales</taxon>
        <taxon>Filifactoraceae</taxon>
        <taxon>Filifactor</taxon>
    </lineage>
</organism>
<keyword evidence="1" id="KW-0812">Transmembrane</keyword>
<feature type="transmembrane region" description="Helical" evidence="1">
    <location>
        <begin position="32"/>
        <end position="49"/>
    </location>
</feature>
<name>A0ABV9QLI6_9FIRM</name>
<gene>
    <name evidence="2" type="ORF">ACFO4R_06790</name>
</gene>
<proteinExistence type="predicted"/>
<dbReference type="Proteomes" id="UP001595916">
    <property type="component" value="Unassembled WGS sequence"/>
</dbReference>
<evidence type="ECO:0000313" key="3">
    <source>
        <dbReference type="Proteomes" id="UP001595916"/>
    </source>
</evidence>